<evidence type="ECO:0000259" key="1">
    <source>
        <dbReference type="Pfam" id="PF07905"/>
    </source>
</evidence>
<dbReference type="PANTHER" id="PTHR33744">
    <property type="entry name" value="CARBOHYDRATE DIACID REGULATOR"/>
    <property type="match status" value="1"/>
</dbReference>
<dbReference type="PANTHER" id="PTHR33744:SF1">
    <property type="entry name" value="DNA-BINDING TRANSCRIPTIONAL ACTIVATOR ADER"/>
    <property type="match status" value="1"/>
</dbReference>
<sequence length="563" mass="65474">MNTDSITVNDVLQRTLFRNARVVGGKNGINRRLRWVHVLENLNIDKTMFRGGEMILTSGVGFQSEATLLVAYLQKLMEFNVVCLCIELGQYIQTIPDEMIEWANRYHFPLIVFTEKVRFVDISHDINSLLINRHYEKLQDLERVSREFHRMTLTSQGINKVLKLLYNFTNVQVLYLPIHGHPIFVPSLQANNQQELLDFCRERLNDLTALIPDQPTYQCKFKDKTLLFQPVGAMGQTWAYIVLISDHEPNQYEYKVVDSASISISQDLLRKQYIEERKLLAENVWVDDLVHNRIKNEDEFRSILGSSYLKHRKTPYHVCVIEIDHKDDLDHKTSAEAIETSQFHFSLLLRFTFEKNDFLPLITMKKNRIVVVALSLISPLPLKERLQRVFDSIQKINEVDLKTGALQYRMGVGQSYIDLKKAYLSYQEAINAVSLYSFYKKPIIYYDEIGVLQLLTNLRERKALESFINSYLGPLIEEDQSKGSKLLYTLKFYLDFNGSKQLAAQHLFIVRQSLYYRLEKIRELIGEDFMSSEKRLALQVALLGYQLLHPDIFSATPGGSESF</sequence>
<protein>
    <submittedName>
        <fullName evidence="3">PucR family transcriptional regulator</fullName>
    </submittedName>
</protein>
<dbReference type="InterPro" id="IPR051448">
    <property type="entry name" value="CdaR-like_regulators"/>
</dbReference>
<dbReference type="EMBL" id="RHHQ01000023">
    <property type="protein sequence ID" value="RNB81284.1"/>
    <property type="molecule type" value="Genomic_DNA"/>
</dbReference>
<dbReference type="InterPro" id="IPR012914">
    <property type="entry name" value="PucR_dom"/>
</dbReference>
<reference evidence="3 4" key="1">
    <citation type="submission" date="2018-10" db="EMBL/GenBank/DDBJ databases">
        <title>Phylogenomics of Brevibacillus.</title>
        <authorList>
            <person name="Dunlap C."/>
        </authorList>
    </citation>
    <scope>NUCLEOTIDE SEQUENCE [LARGE SCALE GENOMIC DNA]</scope>
    <source>
        <strain evidence="3 4">JCM 15716</strain>
    </source>
</reference>
<dbReference type="InterPro" id="IPR025736">
    <property type="entry name" value="PucR_C-HTH_dom"/>
</dbReference>
<feature type="domain" description="PucR C-terminal helix-turn-helix" evidence="2">
    <location>
        <begin position="486"/>
        <end position="543"/>
    </location>
</feature>
<name>A0A3M8CZP5_9BACL</name>
<dbReference type="RefSeq" id="WP_122920966.1">
    <property type="nucleotide sequence ID" value="NZ_RHHQ01000023.1"/>
</dbReference>
<dbReference type="Gene3D" id="1.10.10.2840">
    <property type="entry name" value="PucR C-terminal helix-turn-helix domain"/>
    <property type="match status" value="1"/>
</dbReference>
<dbReference type="Proteomes" id="UP000271031">
    <property type="component" value="Unassembled WGS sequence"/>
</dbReference>
<organism evidence="3 4">
    <name type="scientific">Brevibacillus fluminis</name>
    <dbReference type="NCBI Taxonomy" id="511487"/>
    <lineage>
        <taxon>Bacteria</taxon>
        <taxon>Bacillati</taxon>
        <taxon>Bacillota</taxon>
        <taxon>Bacilli</taxon>
        <taxon>Bacillales</taxon>
        <taxon>Paenibacillaceae</taxon>
        <taxon>Brevibacillus</taxon>
    </lineage>
</organism>
<evidence type="ECO:0000259" key="2">
    <source>
        <dbReference type="Pfam" id="PF13556"/>
    </source>
</evidence>
<gene>
    <name evidence="3" type="ORF">EDM56_26610</name>
</gene>
<dbReference type="Pfam" id="PF07905">
    <property type="entry name" value="PucR"/>
    <property type="match status" value="1"/>
</dbReference>
<dbReference type="Pfam" id="PF13556">
    <property type="entry name" value="HTH_30"/>
    <property type="match status" value="1"/>
</dbReference>
<accession>A0A3M8CZP5</accession>
<comment type="caution">
    <text evidence="3">The sequence shown here is derived from an EMBL/GenBank/DDBJ whole genome shotgun (WGS) entry which is preliminary data.</text>
</comment>
<evidence type="ECO:0000313" key="3">
    <source>
        <dbReference type="EMBL" id="RNB81284.1"/>
    </source>
</evidence>
<dbReference type="OrthoDB" id="143422at2"/>
<feature type="domain" description="Purine catabolism PurC-like" evidence="1">
    <location>
        <begin position="10"/>
        <end position="129"/>
    </location>
</feature>
<dbReference type="AlphaFoldDB" id="A0A3M8CZP5"/>
<evidence type="ECO:0000313" key="4">
    <source>
        <dbReference type="Proteomes" id="UP000271031"/>
    </source>
</evidence>
<keyword evidence="4" id="KW-1185">Reference proteome</keyword>
<dbReference type="InterPro" id="IPR042070">
    <property type="entry name" value="PucR_C-HTH_sf"/>
</dbReference>
<proteinExistence type="predicted"/>